<dbReference type="InterPro" id="IPR016024">
    <property type="entry name" value="ARM-type_fold"/>
</dbReference>
<evidence type="ECO:0000256" key="7">
    <source>
        <dbReference type="SAM" id="MobiDB-lite"/>
    </source>
</evidence>
<feature type="compositionally biased region" description="Polar residues" evidence="7">
    <location>
        <begin position="1652"/>
        <end position="1661"/>
    </location>
</feature>
<keyword evidence="10" id="KW-1185">Reference proteome</keyword>
<comment type="subcellular location">
    <subcellularLocation>
        <location evidence="2">Chromosome</location>
        <location evidence="2">Telomere</location>
    </subcellularLocation>
    <subcellularLocation>
        <location evidence="1">Nucleus</location>
    </subcellularLocation>
</comment>
<keyword evidence="5" id="KW-0539">Nucleus</keyword>
<dbReference type="OrthoDB" id="5399929at2759"/>
<feature type="compositionally biased region" description="Basic and acidic residues" evidence="7">
    <location>
        <begin position="1242"/>
        <end position="1260"/>
    </location>
</feature>
<dbReference type="Proteomes" id="UP001152622">
    <property type="component" value="Chromosome 8"/>
</dbReference>
<feature type="compositionally biased region" description="Basic and acidic residues" evidence="7">
    <location>
        <begin position="1971"/>
        <end position="1983"/>
    </location>
</feature>
<keyword evidence="4" id="KW-0779">Telomere</keyword>
<feature type="compositionally biased region" description="Basic and acidic residues" evidence="7">
    <location>
        <begin position="1188"/>
        <end position="1214"/>
    </location>
</feature>
<evidence type="ECO:0000313" key="10">
    <source>
        <dbReference type="Proteomes" id="UP001152622"/>
    </source>
</evidence>
<feature type="compositionally biased region" description="Polar residues" evidence="7">
    <location>
        <begin position="1287"/>
        <end position="1309"/>
    </location>
</feature>
<organism evidence="9 10">
    <name type="scientific">Synaphobranchus kaupii</name>
    <name type="common">Kaup's arrowtooth eel</name>
    <dbReference type="NCBI Taxonomy" id="118154"/>
    <lineage>
        <taxon>Eukaryota</taxon>
        <taxon>Metazoa</taxon>
        <taxon>Chordata</taxon>
        <taxon>Craniata</taxon>
        <taxon>Vertebrata</taxon>
        <taxon>Euteleostomi</taxon>
        <taxon>Actinopterygii</taxon>
        <taxon>Neopterygii</taxon>
        <taxon>Teleostei</taxon>
        <taxon>Anguilliformes</taxon>
        <taxon>Synaphobranchidae</taxon>
        <taxon>Synaphobranchus</taxon>
    </lineage>
</organism>
<feature type="compositionally biased region" description="Basic residues" evidence="7">
    <location>
        <begin position="1677"/>
        <end position="1686"/>
    </location>
</feature>
<feature type="compositionally biased region" description="Polar residues" evidence="7">
    <location>
        <begin position="1599"/>
        <end position="1609"/>
    </location>
</feature>
<evidence type="ECO:0000313" key="9">
    <source>
        <dbReference type="EMBL" id="KAJ8352831.1"/>
    </source>
</evidence>
<gene>
    <name evidence="9" type="ORF">SKAU_G00243070</name>
</gene>
<feature type="region of interest" description="Disordered" evidence="7">
    <location>
        <begin position="1183"/>
        <end position="1726"/>
    </location>
</feature>
<feature type="compositionally biased region" description="Basic and acidic residues" evidence="7">
    <location>
        <begin position="1393"/>
        <end position="1409"/>
    </location>
</feature>
<feature type="region of interest" description="Disordered" evidence="7">
    <location>
        <begin position="2034"/>
        <end position="2155"/>
    </location>
</feature>
<feature type="compositionally biased region" description="Polar residues" evidence="7">
    <location>
        <begin position="1717"/>
        <end position="1726"/>
    </location>
</feature>
<feature type="compositionally biased region" description="Low complexity" evidence="7">
    <location>
        <begin position="1610"/>
        <end position="1619"/>
    </location>
</feature>
<feature type="region of interest" description="Disordered" evidence="7">
    <location>
        <begin position="1950"/>
        <end position="1983"/>
    </location>
</feature>
<feature type="compositionally biased region" description="Polar residues" evidence="7">
    <location>
        <begin position="1527"/>
        <end position="1536"/>
    </location>
</feature>
<feature type="region of interest" description="Disordered" evidence="7">
    <location>
        <begin position="2274"/>
        <end position="2316"/>
    </location>
</feature>
<dbReference type="PANTHER" id="PTHR22928:SF3">
    <property type="entry name" value="TELOMERE-ASSOCIATED PROTEIN RIF1"/>
    <property type="match status" value="1"/>
</dbReference>
<evidence type="ECO:0000256" key="1">
    <source>
        <dbReference type="ARBA" id="ARBA00004123"/>
    </source>
</evidence>
<feature type="compositionally biased region" description="Basic and acidic residues" evidence="7">
    <location>
        <begin position="1429"/>
        <end position="1439"/>
    </location>
</feature>
<sequence length="2411" mass="262710">MGDLGFALLGPCSPRFAGCLLETSTKAGRIHEGFQVCAAGLIDRESHSWSQLWHWEGRNHGLQPQAEQEREVGCVLPQPLWSVGHIVHDIFHFCCYVWYIKIIQGVRMMATVHPAISSLVPLLESLEDTAAGQVEQTDAYLTIANRLSGEDGKHFLLAVVKHFSRLGKLFQAHIVSPNVELSQAALQALGFCVFHSTIVSGIPANFVEEILVALNSLVVKSTDKNTCTRALWVISKQNFPSDAVVRKVPDILKTLEAVRAREDLQSVIMDHEALNVVIRLLEQTPGPMGEGAVQWARLVIPLVVHSASKKQQEVAAIIEPLMSSKLIPELQKLFSSKNESNVLKLWPLFVRLLGKLLTEEAPSSTPCSTWKSWDSAAPPPIIKKIAFIAWKSLIDNFALNPEILCSAKRLKLLMQPLSSIQVRTEALLLTKLEVWWYLVVRLGPNLAVNFEQVGVPLLQIAVSADSPLLSVTTPSRNSSQNTSLGPTTPKAGGLSFSSSSSTPRLGLNSSVSAQPAFGSIQLLGLEMLLHYLQGTPDPPTPHQPLLLHQTRRCTHLRRRDSFISIGKDAPEALLTLIWKSLIGFVTAAIETAGSKKDRPGSEVLTLLLQALESIVSSEALPAQRSMGLLEATVKGIPRKTLGSAAYQVANMDVLNGTPALFLILLFHHSSVLPAFVTDERFFLCLETLIGCGLSGPASPLAFSESVLGVMSRNAEAIENKEYLWRMWSVMINPLTDTITQTNEVNQGDALEHNFTAVHHALMFPVTHLLAGHALPQMTQKSLLGTWSRLYKAFARCSALVATAEENVCCEELCGKMAAVLDAKVLSSPSTLEALASILLIIIECVDFSPYTLQYQKTKSPHTPLGWVRKKNKALGNLTTFQSLLVQVLESFLSQDTPPEMLGEGTGSPSGGPGTVLIAILSALFSNLVLGTAVQGALSALSGPLALLYEQAGRPQNEQPKFFTSLGPKLEKLLGEILGCLQTRSSLAFDDELLVLLAPLLRVVFPHRSKQLRTLVTQFWNATFANAPILTYPEDLKPILSQVKQTTPIILPGFQAVDVPEDYSGQYSSECSQLETHVSGVKIASVGKRDSLLSRAGESKEKGSKAPSKPISVKLDFGSPKLPRRELLEEDASMDFVFIPPETKERLLTEHQKEVKRTKRVDIPAMYNNLDASQDTTAFTQYTQSQEDSVDKLPANEEAAETMKDEGQPEVQDEKMETEEAPEPDKGPIQVEMDVDSVAGEGAGKEKRPVTPEKVEPKCDDGPPEQGDVPAEETNVETAESSGDDCNISASSDVVSGTPQKPNSRRQSFITLEKYVEGKAASPIRVTTFTGPLSRASSSQDASHSQEKDSESRGTSEASAGMEAEQEPGPHGNSSEEQVSSQLEEALTNENEEQQPHPEVEEVGKPRCSDGTEDEDDIIPDTQIEVDSAETGKQKDKTPVEDTIPTNDEDSCAELTDDNLEDSYLNDSQCSQVSPSQSEIRRSGRRRSRPLRPGEDREEVEGRYKQMRKTSPGKGLTQSDSLKPDLSPASQIESQSHGRPGLRSKMPIEAQEVEGKERLGKTRADPQAASSQMAQNDSQSLGRVTRSKVAGPTDEEMSKTKSQMTLSTPASQTDSQSQGRSSRRSKSEHSQLADKGEGTQESSQVLDSYKTRGFSQGSGIENSESDVSETCEDGLVKKTWKRGRKRKLLDSEAKPTSPLKTQQVPEGSGQMEAMETSPEVQMENSESKSILVITEAEAVEPSEEKENKNLTKIMLPDGLVNPTVESRAELKSASEAFGNVTPEMREEISKPFLDPSSEIGNLTVNRQKVQTKRGRGRRRSRGYNRRAADARETLSQEILSQESDISDSQDLGETIVSPDPKERPLSDSKMMCPQPENALAQQEDDAGMNDDVFLEANTTSTPTVSELLLTATPSETVEKTWNTMTTEGTWNTCDSEFQSGIEVSDLTGDMEEGQQQGIEVPQGTDVTASTLDPDKEQGREENSVLQEKDFASVQEQNATKEVVLAAVEEEGKVEDTQIDTDMLIAAPADTIAVQALPDEPPAPQHVTAEPLCLDSPPKQKHLDSVAGEPEVGQSPSNGKMKGVWSPSASPSTSILKKGQKRPLEVESPSPLQKSRRVSFADPIHHQELADDIDRRSPVIRSSGGSSPRSKNLSAISSQQKFITTPTKSLLSLSPRNLRSPGYKSSKKCLISEMSQEPKAIPRDCVYPALVSCSTPVEAVLPQISSNMWPRGFGQLVRARNIRTVGDLSALTPTEIKSLPIRSPKLSNVKKALRNYHEQQRKGRSDDLKGFDEMEKMTSEPEETELAVHQEEGKPAVEQVTVAPPCSLSGADGCRVTSDAESSDVPAPPPAEQRPTELPSAVEALGARLTPEEMGQCSPGQLVLMHEQLGGMMRSIVVQLQARLAPSPGESIP</sequence>
<name>A0A9Q1F7V4_SYNKA</name>
<reference evidence="9" key="1">
    <citation type="journal article" date="2023" name="Science">
        <title>Genome structures resolve the early diversification of teleost fishes.</title>
        <authorList>
            <person name="Parey E."/>
            <person name="Louis A."/>
            <person name="Montfort J."/>
            <person name="Bouchez O."/>
            <person name="Roques C."/>
            <person name="Iampietro C."/>
            <person name="Lluch J."/>
            <person name="Castinel A."/>
            <person name="Donnadieu C."/>
            <person name="Desvignes T."/>
            <person name="Floi Bucao C."/>
            <person name="Jouanno E."/>
            <person name="Wen M."/>
            <person name="Mejri S."/>
            <person name="Dirks R."/>
            <person name="Jansen H."/>
            <person name="Henkel C."/>
            <person name="Chen W.J."/>
            <person name="Zahm M."/>
            <person name="Cabau C."/>
            <person name="Klopp C."/>
            <person name="Thompson A.W."/>
            <person name="Robinson-Rechavi M."/>
            <person name="Braasch I."/>
            <person name="Lecointre G."/>
            <person name="Bobe J."/>
            <person name="Postlethwait J.H."/>
            <person name="Berthelot C."/>
            <person name="Roest Crollius H."/>
            <person name="Guiguen Y."/>
        </authorList>
    </citation>
    <scope>NUCLEOTIDE SEQUENCE</scope>
    <source>
        <strain evidence="9">WJC10195</strain>
    </source>
</reference>
<dbReference type="Pfam" id="PF12231">
    <property type="entry name" value="Rif1_N"/>
    <property type="match status" value="1"/>
</dbReference>
<feature type="compositionally biased region" description="Basic residues" evidence="7">
    <location>
        <begin position="1808"/>
        <end position="1823"/>
    </location>
</feature>
<feature type="compositionally biased region" description="Polar residues" evidence="7">
    <location>
        <begin position="1567"/>
        <end position="1581"/>
    </location>
</feature>
<feature type="compositionally biased region" description="Polar residues" evidence="7">
    <location>
        <begin position="2141"/>
        <end position="2155"/>
    </location>
</feature>
<dbReference type="CDD" id="cd14267">
    <property type="entry name" value="Rif1_CTD_C-II_like"/>
    <property type="match status" value="1"/>
</dbReference>
<feature type="compositionally biased region" description="Basic and acidic residues" evidence="7">
    <location>
        <begin position="1491"/>
        <end position="1503"/>
    </location>
</feature>
<dbReference type="SUPFAM" id="SSF48371">
    <property type="entry name" value="ARM repeat"/>
    <property type="match status" value="1"/>
</dbReference>
<dbReference type="GO" id="GO:0140445">
    <property type="term" value="C:chromosome, telomeric repeat region"/>
    <property type="evidence" value="ECO:0007669"/>
    <property type="project" value="TreeGrafter"/>
</dbReference>
<feature type="compositionally biased region" description="Basic and acidic residues" evidence="7">
    <location>
        <begin position="1552"/>
        <end position="1563"/>
    </location>
</feature>
<feature type="compositionally biased region" description="Low complexity" evidence="7">
    <location>
        <begin position="1374"/>
        <end position="1384"/>
    </location>
</feature>
<protein>
    <recommendedName>
        <fullName evidence="8">Telomere-associated protein Rif1 N-terminal domain-containing protein</fullName>
    </recommendedName>
</protein>
<feature type="compositionally biased region" description="Basic and acidic residues" evidence="7">
    <location>
        <begin position="1343"/>
        <end position="1353"/>
    </location>
</feature>
<feature type="compositionally biased region" description="Polar residues" evidence="7">
    <location>
        <begin position="1797"/>
        <end position="1807"/>
    </location>
</feature>
<evidence type="ECO:0000256" key="3">
    <source>
        <dbReference type="ARBA" id="ARBA00022454"/>
    </source>
</evidence>
<feature type="compositionally biased region" description="Polar residues" evidence="7">
    <location>
        <begin position="471"/>
        <end position="486"/>
    </location>
</feature>
<feature type="region of interest" description="Disordered" evidence="7">
    <location>
        <begin position="1790"/>
        <end position="1881"/>
    </location>
</feature>
<feature type="region of interest" description="Disordered" evidence="7">
    <location>
        <begin position="2328"/>
        <end position="2356"/>
    </location>
</feature>
<keyword evidence="6" id="KW-0131">Cell cycle</keyword>
<feature type="compositionally biased region" description="Polar residues" evidence="7">
    <location>
        <begin position="1834"/>
        <end position="1850"/>
    </location>
</feature>
<feature type="compositionally biased region" description="Basic and acidic residues" evidence="7">
    <location>
        <begin position="2274"/>
        <end position="2297"/>
    </location>
</feature>
<feature type="region of interest" description="Disordered" evidence="7">
    <location>
        <begin position="471"/>
        <end position="499"/>
    </location>
</feature>
<feature type="compositionally biased region" description="Basic and acidic residues" evidence="7">
    <location>
        <begin position="2304"/>
        <end position="2313"/>
    </location>
</feature>
<accession>A0A9Q1F7V4</accession>
<feature type="region of interest" description="Disordered" evidence="7">
    <location>
        <begin position="1093"/>
        <end position="1116"/>
    </location>
</feature>
<dbReference type="InterPro" id="IPR022031">
    <property type="entry name" value="Rif1_N"/>
</dbReference>
<evidence type="ECO:0000256" key="2">
    <source>
        <dbReference type="ARBA" id="ARBA00004574"/>
    </source>
</evidence>
<dbReference type="EMBL" id="JAINUF010000008">
    <property type="protein sequence ID" value="KAJ8352831.1"/>
    <property type="molecule type" value="Genomic_DNA"/>
</dbReference>
<evidence type="ECO:0000256" key="5">
    <source>
        <dbReference type="ARBA" id="ARBA00023242"/>
    </source>
</evidence>
<evidence type="ECO:0000256" key="4">
    <source>
        <dbReference type="ARBA" id="ARBA00022895"/>
    </source>
</evidence>
<dbReference type="GO" id="GO:0005634">
    <property type="term" value="C:nucleus"/>
    <property type="evidence" value="ECO:0007669"/>
    <property type="project" value="UniProtKB-SubCell"/>
</dbReference>
<feature type="compositionally biased region" description="Basic and acidic residues" evidence="7">
    <location>
        <begin position="1093"/>
        <end position="1103"/>
    </location>
</feature>
<feature type="compositionally biased region" description="Acidic residues" evidence="7">
    <location>
        <begin position="1662"/>
        <end position="1671"/>
    </location>
</feature>
<feature type="compositionally biased region" description="Basic and acidic residues" evidence="7">
    <location>
        <begin position="2121"/>
        <end position="2135"/>
    </location>
</feature>
<feature type="domain" description="Telomere-associated protein Rif1 N-terminal" evidence="8">
    <location>
        <begin position="134"/>
        <end position="453"/>
    </location>
</feature>
<feature type="compositionally biased region" description="Basic and acidic residues" evidence="7">
    <location>
        <begin position="1624"/>
        <end position="1637"/>
    </location>
</feature>
<evidence type="ECO:0000259" key="8">
    <source>
        <dbReference type="Pfam" id="PF12231"/>
    </source>
</evidence>
<proteinExistence type="predicted"/>
<keyword evidence="3" id="KW-0158">Chromosome</keyword>
<feature type="compositionally biased region" description="Acidic residues" evidence="7">
    <location>
        <begin position="1446"/>
        <end position="1460"/>
    </location>
</feature>
<feature type="compositionally biased region" description="Polar residues" evidence="7">
    <location>
        <begin position="1464"/>
        <end position="1477"/>
    </location>
</feature>
<dbReference type="PANTHER" id="PTHR22928">
    <property type="entry name" value="TELOMERE-ASSOCIATED PROTEIN RIF1"/>
    <property type="match status" value="1"/>
</dbReference>
<evidence type="ECO:0000256" key="6">
    <source>
        <dbReference type="ARBA" id="ARBA00023306"/>
    </source>
</evidence>
<dbReference type="GO" id="GO:0000723">
    <property type="term" value="P:telomere maintenance"/>
    <property type="evidence" value="ECO:0007669"/>
    <property type="project" value="TreeGrafter"/>
</dbReference>
<feature type="compositionally biased region" description="Low complexity" evidence="7">
    <location>
        <begin position="1333"/>
        <end position="1342"/>
    </location>
</feature>
<comment type="caution">
    <text evidence="9">The sequence shown here is derived from an EMBL/GenBank/DDBJ whole genome shotgun (WGS) entry which is preliminary data.</text>
</comment>